<evidence type="ECO:0000256" key="3">
    <source>
        <dbReference type="ARBA" id="ARBA00023082"/>
    </source>
</evidence>
<dbReference type="GO" id="GO:0003677">
    <property type="term" value="F:DNA binding"/>
    <property type="evidence" value="ECO:0007669"/>
    <property type="project" value="InterPro"/>
</dbReference>
<dbReference type="Gene3D" id="1.10.10.10">
    <property type="entry name" value="Winged helix-like DNA-binding domain superfamily/Winged helix DNA-binding domain"/>
    <property type="match status" value="1"/>
</dbReference>
<evidence type="ECO:0000256" key="4">
    <source>
        <dbReference type="ARBA" id="ARBA00023163"/>
    </source>
</evidence>
<dbReference type="InterPro" id="IPR014327">
    <property type="entry name" value="RNA_pol_sigma70_bacteroid"/>
</dbReference>
<feature type="domain" description="RNA polymerase sigma-70 region 2" evidence="5">
    <location>
        <begin position="25"/>
        <end position="87"/>
    </location>
</feature>
<dbReference type="SUPFAM" id="SSF88659">
    <property type="entry name" value="Sigma3 and sigma4 domains of RNA polymerase sigma factors"/>
    <property type="match status" value="1"/>
</dbReference>
<dbReference type="InterPro" id="IPR013325">
    <property type="entry name" value="RNA_pol_sigma_r2"/>
</dbReference>
<accession>A0AAU8FIC3</accession>
<dbReference type="InterPro" id="IPR007627">
    <property type="entry name" value="RNA_pol_sigma70_r2"/>
</dbReference>
<keyword evidence="4" id="KW-0804">Transcription</keyword>
<dbReference type="Pfam" id="PF04542">
    <property type="entry name" value="Sigma70_r2"/>
    <property type="match status" value="1"/>
</dbReference>
<dbReference type="AlphaFoldDB" id="A0AAU8FIC3"/>
<proteinExistence type="inferred from homology"/>
<comment type="similarity">
    <text evidence="1">Belongs to the sigma-70 factor family. ECF subfamily.</text>
</comment>
<sequence length="180" mass="21457">MKSLSDVQLLEALRDDDGMAFREVYQRYWKKMYLLALRKIDDRETVESIVQDVFLRLWERRGELQIENLEAYLVTSVKYICINHFKSALVHEKYLAHAFAEHSDSICTTEEQLNASELMHNIEARLRQFPEKSQTIFRLHRLENRTTKEIASQIRMPQRTVEHHLSLVVKALRSYLESYL</sequence>
<dbReference type="InterPro" id="IPR036388">
    <property type="entry name" value="WH-like_DNA-bd_sf"/>
</dbReference>
<dbReference type="InterPro" id="IPR039425">
    <property type="entry name" value="RNA_pol_sigma-70-like"/>
</dbReference>
<dbReference type="PANTHER" id="PTHR43133">
    <property type="entry name" value="RNA POLYMERASE ECF-TYPE SIGMA FACTO"/>
    <property type="match status" value="1"/>
</dbReference>
<evidence type="ECO:0000259" key="6">
    <source>
        <dbReference type="Pfam" id="PF08281"/>
    </source>
</evidence>
<feature type="domain" description="RNA polymerase sigma factor 70 region 4 type 2" evidence="6">
    <location>
        <begin position="121"/>
        <end position="172"/>
    </location>
</feature>
<protein>
    <submittedName>
        <fullName evidence="7">RNA polymerase sigma-70 factor</fullName>
    </submittedName>
</protein>
<dbReference type="GO" id="GO:0016987">
    <property type="term" value="F:sigma factor activity"/>
    <property type="evidence" value="ECO:0007669"/>
    <property type="project" value="UniProtKB-KW"/>
</dbReference>
<dbReference type="PANTHER" id="PTHR43133:SF46">
    <property type="entry name" value="RNA POLYMERASE SIGMA-70 FACTOR ECF SUBFAMILY"/>
    <property type="match status" value="1"/>
</dbReference>
<dbReference type="NCBIfam" id="TIGR02985">
    <property type="entry name" value="Sig70_bacteroi1"/>
    <property type="match status" value="1"/>
</dbReference>
<dbReference type="InterPro" id="IPR014284">
    <property type="entry name" value="RNA_pol_sigma-70_dom"/>
</dbReference>
<dbReference type="InterPro" id="IPR013249">
    <property type="entry name" value="RNA_pol_sigma70_r4_t2"/>
</dbReference>
<gene>
    <name evidence="7" type="ORF">ABV298_26500</name>
</gene>
<evidence type="ECO:0000256" key="1">
    <source>
        <dbReference type="ARBA" id="ARBA00010641"/>
    </source>
</evidence>
<keyword evidence="3" id="KW-0731">Sigma factor</keyword>
<dbReference type="InterPro" id="IPR013324">
    <property type="entry name" value="RNA_pol_sigma_r3/r4-like"/>
</dbReference>
<dbReference type="EMBL" id="CP159289">
    <property type="protein sequence ID" value="XCH23825.1"/>
    <property type="molecule type" value="Genomic_DNA"/>
</dbReference>
<reference evidence="7" key="1">
    <citation type="submission" date="2024-06" db="EMBL/GenBank/DDBJ databases">
        <title>Sequencing and assembly of the genome of Dyadobacter sp. strain 676, a symbiont of Cyamopsis tetragonoloba.</title>
        <authorList>
            <person name="Guro P."/>
            <person name="Sazanova A."/>
            <person name="Kuznetsova I."/>
            <person name="Belimov A."/>
            <person name="Safronova V."/>
        </authorList>
    </citation>
    <scope>NUCLEOTIDE SEQUENCE</scope>
    <source>
        <strain evidence="7">676</strain>
    </source>
</reference>
<evidence type="ECO:0000259" key="5">
    <source>
        <dbReference type="Pfam" id="PF04542"/>
    </source>
</evidence>
<dbReference type="RefSeq" id="WP_353719149.1">
    <property type="nucleotide sequence ID" value="NZ_CP159289.1"/>
</dbReference>
<evidence type="ECO:0000313" key="7">
    <source>
        <dbReference type="EMBL" id="XCH23825.1"/>
    </source>
</evidence>
<evidence type="ECO:0000256" key="2">
    <source>
        <dbReference type="ARBA" id="ARBA00023015"/>
    </source>
</evidence>
<dbReference type="Pfam" id="PF08281">
    <property type="entry name" value="Sigma70_r4_2"/>
    <property type="match status" value="1"/>
</dbReference>
<keyword evidence="2" id="KW-0805">Transcription regulation</keyword>
<organism evidence="7">
    <name type="scientific">Dyadobacter sp. 676</name>
    <dbReference type="NCBI Taxonomy" id="3088362"/>
    <lineage>
        <taxon>Bacteria</taxon>
        <taxon>Pseudomonadati</taxon>
        <taxon>Bacteroidota</taxon>
        <taxon>Cytophagia</taxon>
        <taxon>Cytophagales</taxon>
        <taxon>Spirosomataceae</taxon>
        <taxon>Dyadobacter</taxon>
    </lineage>
</organism>
<dbReference type="NCBIfam" id="TIGR02937">
    <property type="entry name" value="sigma70-ECF"/>
    <property type="match status" value="1"/>
</dbReference>
<name>A0AAU8FIC3_9BACT</name>
<dbReference type="GO" id="GO:0006352">
    <property type="term" value="P:DNA-templated transcription initiation"/>
    <property type="evidence" value="ECO:0007669"/>
    <property type="project" value="InterPro"/>
</dbReference>
<dbReference type="SUPFAM" id="SSF88946">
    <property type="entry name" value="Sigma2 domain of RNA polymerase sigma factors"/>
    <property type="match status" value="1"/>
</dbReference>
<dbReference type="Gene3D" id="1.10.1740.10">
    <property type="match status" value="1"/>
</dbReference>